<feature type="region of interest" description="Disordered" evidence="1">
    <location>
        <begin position="139"/>
        <end position="282"/>
    </location>
</feature>
<organism evidence="2 3">
    <name type="scientific">Xiphophorus couchianus</name>
    <name type="common">Monterrey platyfish</name>
    <dbReference type="NCBI Taxonomy" id="32473"/>
    <lineage>
        <taxon>Eukaryota</taxon>
        <taxon>Metazoa</taxon>
        <taxon>Chordata</taxon>
        <taxon>Craniata</taxon>
        <taxon>Vertebrata</taxon>
        <taxon>Euteleostomi</taxon>
        <taxon>Actinopterygii</taxon>
        <taxon>Neopterygii</taxon>
        <taxon>Teleostei</taxon>
        <taxon>Neoteleostei</taxon>
        <taxon>Acanthomorphata</taxon>
        <taxon>Ovalentaria</taxon>
        <taxon>Atherinomorphae</taxon>
        <taxon>Cyprinodontiformes</taxon>
        <taxon>Poeciliidae</taxon>
        <taxon>Poeciliinae</taxon>
        <taxon>Xiphophorus</taxon>
    </lineage>
</organism>
<accession>A0A3B5KV78</accession>
<evidence type="ECO:0000313" key="3">
    <source>
        <dbReference type="Proteomes" id="UP000261380"/>
    </source>
</evidence>
<feature type="compositionally biased region" description="Basic and acidic residues" evidence="1">
    <location>
        <begin position="223"/>
        <end position="274"/>
    </location>
</feature>
<sequence length="304" mass="34073">MFSCRCQTTFHSHFIFPSLSVSEDQGRSSYRSPPDSVDCITSSSEVQVGNDCTSSCSGSCTTSSILRVNPAFAASQLLEVRPPSFKYICEIGMVQKPQEGISPLTSLESTCGLDKQEEPILSPEDSRPIGTLQHHQVGLEEDAAHVTSVTGNNRKRTKGRGDEEEPPAKRTRENQAEDDLSSKRTRNSGAEEELPAKRTRESGDAENDLPSKRTRNSGAEEELPAKRTRESGDGEEEPSAKRTRENPAEDDLPAKRTRDSGDEEELPAKKPRDSIRRRRKSCWKPREVVSWWNRRTGHRIKRHR</sequence>
<feature type="compositionally biased region" description="Basic and acidic residues" evidence="1">
    <location>
        <begin position="194"/>
        <end position="203"/>
    </location>
</feature>
<protein>
    <submittedName>
        <fullName evidence="2">Uncharacterized protein</fullName>
    </submittedName>
</protein>
<dbReference type="AlphaFoldDB" id="A0A3B5KV78"/>
<name>A0A3B5KV78_9TELE</name>
<feature type="compositionally biased region" description="Basic and acidic residues" evidence="1">
    <location>
        <begin position="166"/>
        <end position="175"/>
    </location>
</feature>
<evidence type="ECO:0000256" key="1">
    <source>
        <dbReference type="SAM" id="MobiDB-lite"/>
    </source>
</evidence>
<dbReference type="Ensembl" id="ENSXCOT00000002466.1">
    <property type="protein sequence ID" value="ENSXCOP00000002432.1"/>
    <property type="gene ID" value="ENSXCOG00000001939.1"/>
</dbReference>
<reference evidence="2" key="2">
    <citation type="submission" date="2025-09" db="UniProtKB">
        <authorList>
            <consortium name="Ensembl"/>
        </authorList>
    </citation>
    <scope>IDENTIFICATION</scope>
</reference>
<reference evidence="2" key="1">
    <citation type="submission" date="2025-08" db="UniProtKB">
        <authorList>
            <consortium name="Ensembl"/>
        </authorList>
    </citation>
    <scope>IDENTIFICATION</scope>
</reference>
<evidence type="ECO:0000313" key="2">
    <source>
        <dbReference type="Ensembl" id="ENSXCOP00000002432.1"/>
    </source>
</evidence>
<keyword evidence="3" id="KW-1185">Reference proteome</keyword>
<dbReference type="Proteomes" id="UP000261380">
    <property type="component" value="Unplaced"/>
</dbReference>
<proteinExistence type="predicted"/>